<keyword evidence="11" id="KW-0966">Cell projection</keyword>
<dbReference type="EMBL" id="CP041186">
    <property type="protein sequence ID" value="QDG51360.1"/>
    <property type="molecule type" value="Genomic_DNA"/>
</dbReference>
<organism evidence="11 12">
    <name type="scientific">Persicimonas caeni</name>
    <dbReference type="NCBI Taxonomy" id="2292766"/>
    <lineage>
        <taxon>Bacteria</taxon>
        <taxon>Deltaproteobacteria</taxon>
        <taxon>Bradymonadales</taxon>
        <taxon>Bradymonadaceae</taxon>
        <taxon>Persicimonas</taxon>
    </lineage>
</organism>
<evidence type="ECO:0000256" key="3">
    <source>
        <dbReference type="ARBA" id="ARBA00021717"/>
    </source>
</evidence>
<evidence type="ECO:0000313" key="11">
    <source>
        <dbReference type="EMBL" id="QDG51360.1"/>
    </source>
</evidence>
<keyword evidence="7 10" id="KW-0472">Membrane</keyword>
<dbReference type="PANTHER" id="PTHR30065">
    <property type="entry name" value="FLAGELLAR BIOSYNTHETIC PROTEIN FLIR"/>
    <property type="match status" value="1"/>
</dbReference>
<keyword evidence="12" id="KW-1185">Reference proteome</keyword>
<gene>
    <name evidence="11" type="primary">fliR</name>
    <name evidence="11" type="ORF">FIV42_11585</name>
</gene>
<protein>
    <recommendedName>
        <fullName evidence="3 9">Flagellar biosynthetic protein FliR</fullName>
    </recommendedName>
</protein>
<feature type="transmembrane region" description="Helical" evidence="10">
    <location>
        <begin position="6"/>
        <end position="26"/>
    </location>
</feature>
<dbReference type="Pfam" id="PF01311">
    <property type="entry name" value="Bac_export_1"/>
    <property type="match status" value="1"/>
</dbReference>
<dbReference type="InterPro" id="IPR002010">
    <property type="entry name" value="T3SS_IM_R"/>
</dbReference>
<dbReference type="Proteomes" id="UP000315995">
    <property type="component" value="Chromosome"/>
</dbReference>
<dbReference type="GO" id="GO:0009425">
    <property type="term" value="C:bacterial-type flagellum basal body"/>
    <property type="evidence" value="ECO:0007669"/>
    <property type="project" value="UniProtKB-SubCell"/>
</dbReference>
<dbReference type="PRINTS" id="PR00953">
    <property type="entry name" value="TYPE3IMRPROT"/>
</dbReference>
<dbReference type="GO" id="GO:0044780">
    <property type="term" value="P:bacterial-type flagellum assembly"/>
    <property type="evidence" value="ECO:0007669"/>
    <property type="project" value="UniProtKB-UniRule"/>
</dbReference>
<keyword evidence="11" id="KW-0282">Flagellum</keyword>
<evidence type="ECO:0000256" key="9">
    <source>
        <dbReference type="NCBIfam" id="TIGR01400"/>
    </source>
</evidence>
<keyword evidence="8 10" id="KW-0975">Bacterial flagellum</keyword>
<reference evidence="11 12" key="1">
    <citation type="submission" date="2019-06" db="EMBL/GenBank/DDBJ databases">
        <title>Persicimonas caeni gen. nov., sp. nov., a predatory bacterium isolated from solar saltern.</title>
        <authorList>
            <person name="Wang S."/>
        </authorList>
    </citation>
    <scope>NUCLEOTIDE SEQUENCE [LARGE SCALE GENOMIC DNA]</scope>
    <source>
        <strain evidence="11 12">YN101</strain>
    </source>
</reference>
<evidence type="ECO:0000256" key="5">
    <source>
        <dbReference type="ARBA" id="ARBA00022692"/>
    </source>
</evidence>
<comment type="subcellular location">
    <subcellularLocation>
        <location evidence="10">Cell membrane</location>
        <topology evidence="10">Multi-pass membrane protein</topology>
    </subcellularLocation>
    <subcellularLocation>
        <location evidence="10">Bacterial flagellum basal body</location>
    </subcellularLocation>
</comment>
<dbReference type="InterPro" id="IPR006303">
    <property type="entry name" value="FliR"/>
</dbReference>
<proteinExistence type="inferred from homology"/>
<dbReference type="GO" id="GO:0005886">
    <property type="term" value="C:plasma membrane"/>
    <property type="evidence" value="ECO:0007669"/>
    <property type="project" value="UniProtKB-SubCell"/>
</dbReference>
<dbReference type="RefSeq" id="WP_141197843.1">
    <property type="nucleotide sequence ID" value="NZ_CP041186.1"/>
</dbReference>
<feature type="transmembrane region" description="Helical" evidence="10">
    <location>
        <begin position="217"/>
        <end position="237"/>
    </location>
</feature>
<evidence type="ECO:0000256" key="2">
    <source>
        <dbReference type="ARBA" id="ARBA00009772"/>
    </source>
</evidence>
<dbReference type="GO" id="GO:0006605">
    <property type="term" value="P:protein targeting"/>
    <property type="evidence" value="ECO:0007669"/>
    <property type="project" value="UniProtKB-UniRule"/>
</dbReference>
<accession>A0A4Y6PSY1</accession>
<feature type="transmembrane region" description="Helical" evidence="10">
    <location>
        <begin position="46"/>
        <end position="65"/>
    </location>
</feature>
<keyword evidence="6 10" id="KW-1133">Transmembrane helix</keyword>
<feature type="transmembrane region" description="Helical" evidence="10">
    <location>
        <begin position="135"/>
        <end position="155"/>
    </location>
</feature>
<feature type="transmembrane region" description="Helical" evidence="10">
    <location>
        <begin position="183"/>
        <end position="205"/>
    </location>
</feature>
<keyword evidence="4 10" id="KW-1003">Cell membrane</keyword>
<comment type="similarity">
    <text evidence="2 10">Belongs to the FliR/MopE/SpaR family.</text>
</comment>
<name>A0A4Y6PSY1_PERCE</name>
<evidence type="ECO:0000313" key="12">
    <source>
        <dbReference type="Proteomes" id="UP000315995"/>
    </source>
</evidence>
<evidence type="ECO:0000256" key="6">
    <source>
        <dbReference type="ARBA" id="ARBA00022989"/>
    </source>
</evidence>
<dbReference type="OrthoDB" id="9797790at2"/>
<dbReference type="PANTHER" id="PTHR30065:SF8">
    <property type="entry name" value="FLAGELLAR BIOSYNTHETIC PROTEIN FLIR"/>
    <property type="match status" value="1"/>
</dbReference>
<dbReference type="AlphaFoldDB" id="A0A4Y6PSY1"/>
<evidence type="ECO:0000256" key="1">
    <source>
        <dbReference type="ARBA" id="ARBA00002578"/>
    </source>
</evidence>
<feature type="transmembrane region" description="Helical" evidence="10">
    <location>
        <begin position="71"/>
        <end position="95"/>
    </location>
</feature>
<keyword evidence="11" id="KW-0969">Cilium</keyword>
<evidence type="ECO:0000256" key="8">
    <source>
        <dbReference type="ARBA" id="ARBA00023143"/>
    </source>
</evidence>
<evidence type="ECO:0000256" key="4">
    <source>
        <dbReference type="ARBA" id="ARBA00022475"/>
    </source>
</evidence>
<evidence type="ECO:0000256" key="7">
    <source>
        <dbReference type="ARBA" id="ARBA00023136"/>
    </source>
</evidence>
<sequence>MNELSALLFAADGYILGGAAVMMRLLGVLSGTPLGTNSAVPPRVRALLALHLTLVMCWALGFPHLPPEAGIAAWLAVLAPEFILGLAMGLMVRVIMAFATGMGQMASYSMGLGFASFVDPSTGASTTVISRILKVIGLLVFFAVDAHLHIISAVFDTFRMLPPGSVAMTTVSRLDMAHLGSQFFSVSLRLAAPVMAAGLMVYVVLAVMAKVAPQMNLFAFGFALTIPAGMIMLYFTMPSFAALMSDQLLDVANQMRMLVAN</sequence>
<keyword evidence="5 10" id="KW-0812">Transmembrane</keyword>
<dbReference type="NCBIfam" id="TIGR01400">
    <property type="entry name" value="fliR"/>
    <property type="match status" value="1"/>
</dbReference>
<accession>A0A5B8Y4K9</accession>
<comment type="function">
    <text evidence="1 10">Role in flagellar biosynthesis.</text>
</comment>
<evidence type="ECO:0000256" key="10">
    <source>
        <dbReference type="RuleBase" id="RU362071"/>
    </source>
</evidence>